<dbReference type="Gene3D" id="1.10.150.870">
    <property type="match status" value="1"/>
</dbReference>
<evidence type="ECO:0000259" key="12">
    <source>
        <dbReference type="SMART" id="SM00481"/>
    </source>
</evidence>
<organism evidence="13 14">
    <name type="scientific">Periweissella cryptocerci</name>
    <dbReference type="NCBI Taxonomy" id="2506420"/>
    <lineage>
        <taxon>Bacteria</taxon>
        <taxon>Bacillati</taxon>
        <taxon>Bacillota</taxon>
        <taxon>Bacilli</taxon>
        <taxon>Lactobacillales</taxon>
        <taxon>Lactobacillaceae</taxon>
        <taxon>Periweissella</taxon>
    </lineage>
</organism>
<evidence type="ECO:0000256" key="11">
    <source>
        <dbReference type="ARBA" id="ARBA00049244"/>
    </source>
</evidence>
<protein>
    <recommendedName>
        <fullName evidence="4">DNA polymerase III subunit alpha</fullName>
        <ecNumber evidence="3">2.7.7.7</ecNumber>
    </recommendedName>
</protein>
<dbReference type="InterPro" id="IPR004365">
    <property type="entry name" value="NA-bd_OB_tRNA"/>
</dbReference>
<dbReference type="EC" id="2.7.7.7" evidence="3"/>
<dbReference type="Gene3D" id="2.40.50.140">
    <property type="entry name" value="Nucleic acid-binding proteins"/>
    <property type="match status" value="1"/>
</dbReference>
<dbReference type="GO" id="GO:0003887">
    <property type="term" value="F:DNA-directed DNA polymerase activity"/>
    <property type="evidence" value="ECO:0007669"/>
    <property type="project" value="UniProtKB-KW"/>
</dbReference>
<evidence type="ECO:0000256" key="6">
    <source>
        <dbReference type="ARBA" id="ARBA00022695"/>
    </source>
</evidence>
<dbReference type="AlphaFoldDB" id="A0A4P6YW50"/>
<dbReference type="InterPro" id="IPR016195">
    <property type="entry name" value="Pol/histidinol_Pase-like"/>
</dbReference>
<dbReference type="Pfam" id="PF17657">
    <property type="entry name" value="DNA_pol3_finger"/>
    <property type="match status" value="1"/>
</dbReference>
<dbReference type="GO" id="GO:0008408">
    <property type="term" value="F:3'-5' exonuclease activity"/>
    <property type="evidence" value="ECO:0007669"/>
    <property type="project" value="InterPro"/>
</dbReference>
<evidence type="ECO:0000256" key="3">
    <source>
        <dbReference type="ARBA" id="ARBA00012417"/>
    </source>
</evidence>
<dbReference type="Pfam" id="PF02811">
    <property type="entry name" value="PHP"/>
    <property type="match status" value="1"/>
</dbReference>
<evidence type="ECO:0000256" key="9">
    <source>
        <dbReference type="ARBA" id="ARBA00025611"/>
    </source>
</evidence>
<dbReference type="SMART" id="SM00481">
    <property type="entry name" value="POLIIIAc"/>
    <property type="match status" value="1"/>
</dbReference>
<accession>A0A4P6YW50</accession>
<dbReference type="Proteomes" id="UP000292886">
    <property type="component" value="Chromosome"/>
</dbReference>
<evidence type="ECO:0000256" key="7">
    <source>
        <dbReference type="ARBA" id="ARBA00022705"/>
    </source>
</evidence>
<dbReference type="InterPro" id="IPR003141">
    <property type="entry name" value="Pol/His_phosphatase_N"/>
</dbReference>
<dbReference type="InterPro" id="IPR012340">
    <property type="entry name" value="NA-bd_OB-fold"/>
</dbReference>
<keyword evidence="8" id="KW-0239">DNA-directed DNA polymerase</keyword>
<evidence type="ECO:0000256" key="5">
    <source>
        <dbReference type="ARBA" id="ARBA00022679"/>
    </source>
</evidence>
<comment type="similarity">
    <text evidence="2">Belongs to the DNA polymerase type-C family. DnaE subfamily.</text>
</comment>
<dbReference type="SUPFAM" id="SSF89550">
    <property type="entry name" value="PHP domain-like"/>
    <property type="match status" value="1"/>
</dbReference>
<keyword evidence="6 13" id="KW-0548">Nucleotidyltransferase</keyword>
<comment type="subcellular location">
    <subcellularLocation>
        <location evidence="1">Cytoplasm</location>
    </subcellularLocation>
</comment>
<dbReference type="GO" id="GO:0005737">
    <property type="term" value="C:cytoplasm"/>
    <property type="evidence" value="ECO:0007669"/>
    <property type="project" value="UniProtKB-SubCell"/>
</dbReference>
<dbReference type="GO" id="GO:0003676">
    <property type="term" value="F:nucleic acid binding"/>
    <property type="evidence" value="ECO:0007669"/>
    <property type="project" value="InterPro"/>
</dbReference>
<gene>
    <name evidence="13" type="primary">dnaE</name>
    <name evidence="13" type="ORF">EQG49_11395</name>
</gene>
<name>A0A4P6YW50_9LACO</name>
<dbReference type="NCBIfam" id="TIGR00594">
    <property type="entry name" value="polc"/>
    <property type="match status" value="1"/>
</dbReference>
<evidence type="ECO:0000256" key="10">
    <source>
        <dbReference type="ARBA" id="ARBA00026073"/>
    </source>
</evidence>
<comment type="function">
    <text evidence="9">DNA polymerase III is a complex, multichain enzyme responsible for most of the replicative synthesis in bacteria. This DNA polymerase also exhibits 3' to 5' exonuclease activity. The alpha chain is the DNA polymerase.</text>
</comment>
<evidence type="ECO:0000313" key="13">
    <source>
        <dbReference type="EMBL" id="QBO37011.1"/>
    </source>
</evidence>
<evidence type="ECO:0000313" key="14">
    <source>
        <dbReference type="Proteomes" id="UP000292886"/>
    </source>
</evidence>
<dbReference type="InterPro" id="IPR041931">
    <property type="entry name" value="DNA_pol3_alpha_thumb_dom"/>
</dbReference>
<evidence type="ECO:0000256" key="2">
    <source>
        <dbReference type="ARBA" id="ARBA00009496"/>
    </source>
</evidence>
<evidence type="ECO:0000256" key="8">
    <source>
        <dbReference type="ARBA" id="ARBA00022932"/>
    </source>
</evidence>
<dbReference type="Pfam" id="PF01336">
    <property type="entry name" value="tRNA_anti-codon"/>
    <property type="match status" value="1"/>
</dbReference>
<evidence type="ECO:0000256" key="1">
    <source>
        <dbReference type="ARBA" id="ARBA00004496"/>
    </source>
</evidence>
<dbReference type="CDD" id="cd04485">
    <property type="entry name" value="DnaE_OBF"/>
    <property type="match status" value="1"/>
</dbReference>
<keyword evidence="14" id="KW-1185">Reference proteome</keyword>
<dbReference type="Gene3D" id="3.20.20.140">
    <property type="entry name" value="Metal-dependent hydrolases"/>
    <property type="match status" value="1"/>
</dbReference>
<dbReference type="InterPro" id="IPR040982">
    <property type="entry name" value="DNA_pol3_finger"/>
</dbReference>
<evidence type="ECO:0000256" key="4">
    <source>
        <dbReference type="ARBA" id="ARBA00019114"/>
    </source>
</evidence>
<dbReference type="CDD" id="cd07431">
    <property type="entry name" value="PHP_PolIIIA"/>
    <property type="match status" value="1"/>
</dbReference>
<dbReference type="KEGG" id="wei:EQG49_11395"/>
<dbReference type="GO" id="GO:0006260">
    <property type="term" value="P:DNA replication"/>
    <property type="evidence" value="ECO:0007669"/>
    <property type="project" value="UniProtKB-KW"/>
</dbReference>
<dbReference type="OrthoDB" id="9803237at2"/>
<dbReference type="InterPro" id="IPR029460">
    <property type="entry name" value="DNAPol_HHH"/>
</dbReference>
<dbReference type="InterPro" id="IPR004013">
    <property type="entry name" value="PHP_dom"/>
</dbReference>
<comment type="catalytic activity">
    <reaction evidence="11">
        <text>DNA(n) + a 2'-deoxyribonucleoside 5'-triphosphate = DNA(n+1) + diphosphate</text>
        <dbReference type="Rhea" id="RHEA:22508"/>
        <dbReference type="Rhea" id="RHEA-COMP:17339"/>
        <dbReference type="Rhea" id="RHEA-COMP:17340"/>
        <dbReference type="ChEBI" id="CHEBI:33019"/>
        <dbReference type="ChEBI" id="CHEBI:61560"/>
        <dbReference type="ChEBI" id="CHEBI:173112"/>
        <dbReference type="EC" id="2.7.7.7"/>
    </reaction>
</comment>
<dbReference type="NCBIfam" id="NF004226">
    <property type="entry name" value="PRK05673.1"/>
    <property type="match status" value="1"/>
</dbReference>
<dbReference type="PANTHER" id="PTHR32294:SF0">
    <property type="entry name" value="DNA POLYMERASE III SUBUNIT ALPHA"/>
    <property type="match status" value="1"/>
</dbReference>
<comment type="subunit">
    <text evidence="10">DNA polymerase III contains a core (composed of alpha, epsilon and theta chains) that associates with a tau subunit. This core dimerizes to form the POLIII' complex. PolIII' associates with the gamma complex (composed of gamma, delta, delta', psi and chi chains) and with the beta chain to form the complete DNA polymerase III complex.</text>
</comment>
<dbReference type="PANTHER" id="PTHR32294">
    <property type="entry name" value="DNA POLYMERASE III SUBUNIT ALPHA"/>
    <property type="match status" value="1"/>
</dbReference>
<dbReference type="EMBL" id="CP037940">
    <property type="protein sequence ID" value="QBO37011.1"/>
    <property type="molecule type" value="Genomic_DNA"/>
</dbReference>
<dbReference type="InterPro" id="IPR011708">
    <property type="entry name" value="DNA_pol3_alpha_NTPase_dom"/>
</dbReference>
<sequence>MSYFPVQTISTYSLLQSTTTPKKLVAAAKEHGYSAVALTDYDVLYGVVDFYQAAKAAGITPLLGVTLRVQGLINQGTEEPLVFIAKNQKGYQNLLKLSSYKMTLDNQTPAKLDDVWDYLHDLFVITPMNGEVVQLLQQGELSQAKAYLEKLQPAVDPASLMIGVSLEHSHNLQQTILQLASDTHTQVVPNDLVEYLTPQEYFPTRVLRAVDAGITLSNIGEARNELGSHFMRQADEMEASYQRAQLGDALHNLEQMLHVIDLDLKFQEPQLPKFPVPVSETAASYLTELAQAGLQARGLAVKPAYQARLQHELQVINELGFNDYFLIVWDVLNWAHTQHIQTGPGRGSAAGSLVAYALAITDVDPIEYNLLFERFLNPERAQMPDIDIDIPDTRREAVLEYVHQRYGHENVGQIITFGTLAAKQALRDTGRVFGYNPQQLSELSKTLPNALHFTIDEAWTSSQAFRNLMIDLPNGELLVETAKMIEGLPRNYSTHAAGVVIAGRPLTDVVPVQAGPDGRLMTQLPKNPVEALGLLKMDFLGLRNLTLLADALANVQTLTGEPFDITTIDLNDAKTLELFQQARTNGVFQFESNGIKNVLRKLQPDSFEMIAAVNALFRPGPMENIDHFIARKHGQEAITYPDAVLEPILAPTFGIIVYQEQVMQVASVLAGFSFAQADLLRRAMSKKDAQKLDSLRNQFITGAKTLGHSEQVAIQVYDYIEAFANYGFNRSHAIAYSKMAFQLAYLKAHYPAAFFAALMNSAIGNDVKTKTYIQEVKQQGVAVLAPDINRSYQNFTLYKGAIRFGLASVKGLRSDFVRDLINERETKGPFTDLANLISRLPDKWRKAELLDLLIYTGACDNFGYNRNELLQSLPGFIDAIGLSGESLSLFATMAPKVKKLPDLSLGEKLSKEAEYLGAYVTAHPVEQYRQQARALNVVAISDLQVEQKVMLSVFINHIRTIRTKKGEEMAFLTGNDATGEISITVFPRLYKQLKSQLEPQRVYFVAGKVESNRGLQVIADQIRLASTITVGKPANNTEKKTSEVATGQWYIRIPAAADNPTTQHELERILQHNHGVNPVLLVFAVDDRKISLKANLWLKKNNETLESLTSLLGRGNVIFKPNDE</sequence>
<keyword evidence="5 13" id="KW-0808">Transferase</keyword>
<proteinExistence type="inferred from homology"/>
<dbReference type="Pfam" id="PF14579">
    <property type="entry name" value="HHH_6"/>
    <property type="match status" value="1"/>
</dbReference>
<feature type="domain" description="Polymerase/histidinol phosphatase N-terminal" evidence="12">
    <location>
        <begin position="4"/>
        <end position="71"/>
    </location>
</feature>
<dbReference type="Pfam" id="PF07733">
    <property type="entry name" value="DNA_pol3_alpha"/>
    <property type="match status" value="1"/>
</dbReference>
<reference evidence="14" key="1">
    <citation type="submission" date="2019-03" db="EMBL/GenBank/DDBJ databases">
        <title>Weissella sp. 26KH-42 Genome sequencing.</title>
        <authorList>
            <person name="Heo J."/>
            <person name="Kim S.-J."/>
            <person name="Kim J.-S."/>
            <person name="Hong S.-B."/>
            <person name="Kwon S.-W."/>
        </authorList>
    </citation>
    <scope>NUCLEOTIDE SEQUENCE [LARGE SCALE GENOMIC DNA]</scope>
    <source>
        <strain evidence="14">26KH-42</strain>
    </source>
</reference>
<dbReference type="RefSeq" id="WP_133364088.1">
    <property type="nucleotide sequence ID" value="NZ_CP037940.1"/>
</dbReference>
<keyword evidence="7" id="KW-0235">DNA replication</keyword>
<dbReference type="InterPro" id="IPR004805">
    <property type="entry name" value="DnaE2/DnaE/PolC"/>
</dbReference>
<dbReference type="Gene3D" id="1.10.10.1600">
    <property type="entry name" value="Bacterial DNA polymerase III alpha subunit, thumb domain"/>
    <property type="match status" value="1"/>
</dbReference>